<organism evidence="1 2">
    <name type="scientific">Spiroplasma kunkelii CR2-3x</name>
    <dbReference type="NCBI Taxonomy" id="273035"/>
    <lineage>
        <taxon>Bacteria</taxon>
        <taxon>Bacillati</taxon>
        <taxon>Mycoplasmatota</taxon>
        <taxon>Mollicutes</taxon>
        <taxon>Entomoplasmatales</taxon>
        <taxon>Spiroplasmataceae</taxon>
        <taxon>Spiroplasma</taxon>
    </lineage>
</organism>
<evidence type="ECO:0000313" key="2">
    <source>
        <dbReference type="Proteomes" id="UP000062963"/>
    </source>
</evidence>
<dbReference type="KEGG" id="skn:SKUN_001054"/>
<protein>
    <submittedName>
        <fullName evidence="1">Uncharacterized protein</fullName>
    </submittedName>
</protein>
<gene>
    <name evidence="1" type="ORF">SKUN_001054</name>
</gene>
<dbReference type="Proteomes" id="UP000062963">
    <property type="component" value="Chromosome"/>
</dbReference>
<dbReference type="EMBL" id="CP010899">
    <property type="protein sequence ID" value="ALA97940.1"/>
    <property type="molecule type" value="Genomic_DNA"/>
</dbReference>
<name>A0A0K2JH66_SPIKU</name>
<sequence length="81" mass="9549">MKHSENYFFFADTLPKNLEIETNIVPHQSKFKKFILNNKEIELEGTEFPNLFDTNTTYFIKLCKILTPKAMANLIDNSNKY</sequence>
<dbReference type="AlphaFoldDB" id="A0A0K2JH66"/>
<evidence type="ECO:0000313" key="1">
    <source>
        <dbReference type="EMBL" id="ALA97940.1"/>
    </source>
</evidence>
<reference evidence="1 2" key="1">
    <citation type="journal article" date="2015" name="Genome Announc.">
        <title>Complete Genome Sequence of Spiroplasma kunkelii Strain CR2-3x, Causal Agent of Corn Stunt Disease in Zea mays L.</title>
        <authorList>
            <person name="Davis R.E."/>
            <person name="Shao J."/>
            <person name="Dally E.L."/>
            <person name="Zhao Y."/>
            <person name="Gasparich G.E."/>
            <person name="Gaynor B.J."/>
            <person name="Athey J.C."/>
            <person name="Harrison N.A."/>
            <person name="Donofrio N."/>
        </authorList>
    </citation>
    <scope>NUCLEOTIDE SEQUENCE [LARGE SCALE GENOMIC DNA]</scope>
    <source>
        <strain evidence="1 2">CR2-3x</strain>
    </source>
</reference>
<accession>A0A0K2JH66</accession>
<keyword evidence="2" id="KW-1185">Reference proteome</keyword>
<dbReference type="PATRIC" id="fig|273035.7.peg.1300"/>
<dbReference type="RefSeq" id="WP_235510959.1">
    <property type="nucleotide sequence ID" value="NZ_CP010899.1"/>
</dbReference>
<proteinExistence type="predicted"/>